<dbReference type="Pfam" id="PF13420">
    <property type="entry name" value="Acetyltransf_4"/>
    <property type="match status" value="1"/>
</dbReference>
<evidence type="ECO:0000259" key="3">
    <source>
        <dbReference type="PROSITE" id="PS51186"/>
    </source>
</evidence>
<evidence type="ECO:0000256" key="2">
    <source>
        <dbReference type="ARBA" id="ARBA00023315"/>
    </source>
</evidence>
<evidence type="ECO:0000256" key="1">
    <source>
        <dbReference type="ARBA" id="ARBA00022679"/>
    </source>
</evidence>
<gene>
    <name evidence="4" type="ORF">H9734_01975</name>
</gene>
<dbReference type="Gene3D" id="3.40.630.30">
    <property type="match status" value="1"/>
</dbReference>
<dbReference type="GO" id="GO:0016747">
    <property type="term" value="F:acyltransferase activity, transferring groups other than amino-acyl groups"/>
    <property type="evidence" value="ECO:0007669"/>
    <property type="project" value="InterPro"/>
</dbReference>
<dbReference type="SUPFAM" id="SSF55729">
    <property type="entry name" value="Acyl-CoA N-acyltransferases (Nat)"/>
    <property type="match status" value="1"/>
</dbReference>
<feature type="domain" description="N-acetyltransferase" evidence="3">
    <location>
        <begin position="6"/>
        <end position="174"/>
    </location>
</feature>
<dbReference type="InterPro" id="IPR000182">
    <property type="entry name" value="GNAT_dom"/>
</dbReference>
<reference evidence="4" key="2">
    <citation type="submission" date="2021-04" db="EMBL/GenBank/DDBJ databases">
        <authorList>
            <person name="Gilroy R."/>
        </authorList>
    </citation>
    <scope>NUCLEOTIDE SEQUENCE</scope>
    <source>
        <strain evidence="4">CHK183-1962</strain>
    </source>
</reference>
<reference evidence="4" key="1">
    <citation type="journal article" date="2021" name="PeerJ">
        <title>Extensive microbial diversity within the chicken gut microbiome revealed by metagenomics and culture.</title>
        <authorList>
            <person name="Gilroy R."/>
            <person name="Ravi A."/>
            <person name="Getino M."/>
            <person name="Pursley I."/>
            <person name="Horton D.L."/>
            <person name="Alikhan N.F."/>
            <person name="Baker D."/>
            <person name="Gharbi K."/>
            <person name="Hall N."/>
            <person name="Watson M."/>
            <person name="Adriaenssens E.M."/>
            <person name="Foster-Nyarko E."/>
            <person name="Jarju S."/>
            <person name="Secka A."/>
            <person name="Antonio M."/>
            <person name="Oren A."/>
            <person name="Chaudhuri R.R."/>
            <person name="La Ragione R."/>
            <person name="Hildebrand F."/>
            <person name="Pallen M.J."/>
        </authorList>
    </citation>
    <scope>NUCLEOTIDE SEQUENCE</scope>
    <source>
        <strain evidence="4">CHK183-1962</strain>
    </source>
</reference>
<keyword evidence="2" id="KW-0012">Acyltransferase</keyword>
<name>A0A9D1XC84_9FIRM</name>
<evidence type="ECO:0000313" key="4">
    <source>
        <dbReference type="EMBL" id="HIX76357.1"/>
    </source>
</evidence>
<proteinExistence type="predicted"/>
<accession>A0A9D1XC84</accession>
<organism evidence="4 5">
    <name type="scientific">Candidatus Fusicatenibacter merdavium</name>
    <dbReference type="NCBI Taxonomy" id="2838600"/>
    <lineage>
        <taxon>Bacteria</taxon>
        <taxon>Bacillati</taxon>
        <taxon>Bacillota</taxon>
        <taxon>Clostridia</taxon>
        <taxon>Lachnospirales</taxon>
        <taxon>Lachnospiraceae</taxon>
        <taxon>Fusicatenibacter</taxon>
    </lineage>
</organism>
<dbReference type="AlphaFoldDB" id="A0A9D1XC84"/>
<keyword evidence="1" id="KW-0808">Transferase</keyword>
<dbReference type="CDD" id="cd04301">
    <property type="entry name" value="NAT_SF"/>
    <property type="match status" value="1"/>
</dbReference>
<dbReference type="EMBL" id="DXEK01000029">
    <property type="protein sequence ID" value="HIX76357.1"/>
    <property type="molecule type" value="Genomic_DNA"/>
</dbReference>
<evidence type="ECO:0000313" key="5">
    <source>
        <dbReference type="Proteomes" id="UP000886890"/>
    </source>
</evidence>
<comment type="caution">
    <text evidence="4">The sequence shown here is derived from an EMBL/GenBank/DDBJ whole genome shotgun (WGS) entry which is preliminary data.</text>
</comment>
<sequence length="205" mass="23718">MNTEHVNLRVASVDDAEELLKIYTPYVQKTAITFEYDVPTPEEFRKRIENTLKKYPYLVVEKDGQLLGYTYTGPFIGRAAYGWGAELSIYLREDCRRMGLGKMLYHAIEGISRAQNILNLNACIGDPEVEDEYLTKNSIQFHSHMGYRIVGRFYQCGYKFGRWYHMVWMEKIIGEHTPEPAPVLPFPELDKKVLDALGVRGGKRQ</sequence>
<dbReference type="InterPro" id="IPR016181">
    <property type="entry name" value="Acyl_CoA_acyltransferase"/>
</dbReference>
<dbReference type="PANTHER" id="PTHR43072">
    <property type="entry name" value="N-ACETYLTRANSFERASE"/>
    <property type="match status" value="1"/>
</dbReference>
<protein>
    <submittedName>
        <fullName evidence="4">GNAT family N-acetyltransferase</fullName>
    </submittedName>
</protein>
<dbReference type="Proteomes" id="UP000886890">
    <property type="component" value="Unassembled WGS sequence"/>
</dbReference>
<dbReference type="PROSITE" id="PS51186">
    <property type="entry name" value="GNAT"/>
    <property type="match status" value="1"/>
</dbReference>
<dbReference type="PANTHER" id="PTHR43072:SF23">
    <property type="entry name" value="UPF0039 PROTEIN C11D3.02C"/>
    <property type="match status" value="1"/>
</dbReference>